<dbReference type="EMBL" id="BAAAQD010000067">
    <property type="protein sequence ID" value="GAA1577739.1"/>
    <property type="molecule type" value="Genomic_DNA"/>
</dbReference>
<keyword evidence="2" id="KW-1185">Reference proteome</keyword>
<accession>A0ABP4PFW6</accession>
<dbReference type="Pfam" id="PF02515">
    <property type="entry name" value="CoA_transf_3"/>
    <property type="match status" value="1"/>
</dbReference>
<evidence type="ECO:0000313" key="2">
    <source>
        <dbReference type="Proteomes" id="UP001501470"/>
    </source>
</evidence>
<protein>
    <submittedName>
        <fullName evidence="1">Uncharacterized protein</fullName>
    </submittedName>
</protein>
<dbReference type="Gene3D" id="3.30.1540.10">
    <property type="entry name" value="formyl-coa transferase, domain 3"/>
    <property type="match status" value="1"/>
</dbReference>
<gene>
    <name evidence="1" type="ORF">GCM10009827_119450</name>
</gene>
<proteinExistence type="predicted"/>
<comment type="caution">
    <text evidence="1">The sequence shown here is derived from an EMBL/GenBank/DDBJ whole genome shotgun (WGS) entry which is preliminary data.</text>
</comment>
<dbReference type="InterPro" id="IPR044855">
    <property type="entry name" value="CoA-Trfase_III_dom3_sf"/>
</dbReference>
<reference evidence="2" key="1">
    <citation type="journal article" date="2019" name="Int. J. Syst. Evol. Microbiol.">
        <title>The Global Catalogue of Microorganisms (GCM) 10K type strain sequencing project: providing services to taxonomists for standard genome sequencing and annotation.</title>
        <authorList>
            <consortium name="The Broad Institute Genomics Platform"/>
            <consortium name="The Broad Institute Genome Sequencing Center for Infectious Disease"/>
            <person name="Wu L."/>
            <person name="Ma J."/>
        </authorList>
    </citation>
    <scope>NUCLEOTIDE SEQUENCE [LARGE SCALE GENOMIC DNA]</scope>
    <source>
        <strain evidence="2">JCM 15933</strain>
    </source>
</reference>
<dbReference type="InterPro" id="IPR003673">
    <property type="entry name" value="CoA-Trfase_fam_III"/>
</dbReference>
<evidence type="ECO:0000313" key="1">
    <source>
        <dbReference type="EMBL" id="GAA1577739.1"/>
    </source>
</evidence>
<organism evidence="1 2">
    <name type="scientific">Dactylosporangium maewongense</name>
    <dbReference type="NCBI Taxonomy" id="634393"/>
    <lineage>
        <taxon>Bacteria</taxon>
        <taxon>Bacillati</taxon>
        <taxon>Actinomycetota</taxon>
        <taxon>Actinomycetes</taxon>
        <taxon>Micromonosporales</taxon>
        <taxon>Micromonosporaceae</taxon>
        <taxon>Dactylosporangium</taxon>
    </lineage>
</organism>
<dbReference type="InterPro" id="IPR023606">
    <property type="entry name" value="CoA-Trfase_III_dom_1_sf"/>
</dbReference>
<dbReference type="Proteomes" id="UP001501470">
    <property type="component" value="Unassembled WGS sequence"/>
</dbReference>
<sequence length="163" mass="17866">MVVILTTRQWIDLVRACGLSRVIDALQSALTVDFADESMRYKFRDILSGLVQRWFDRNSAADVEHVLGGTRVLWSRFRTFREVVTQADEGDPSSILTRLDQPGIGQHMAPGAPLVFAGQRQGPLPAPTPAGDTAEILREVLQHDAESIGRLTAAGVVGRSEQT</sequence>
<name>A0ABP4PFW6_9ACTN</name>
<dbReference type="Gene3D" id="3.40.50.10540">
    <property type="entry name" value="Crotonobetainyl-coa:carnitine coa-transferase, domain 1"/>
    <property type="match status" value="1"/>
</dbReference>
<dbReference type="SUPFAM" id="SSF89796">
    <property type="entry name" value="CoA-transferase family III (CaiB/BaiF)"/>
    <property type="match status" value="1"/>
</dbReference>